<name>A0A7C9TME9_9BURK</name>
<dbReference type="RefSeq" id="WP_163459215.1">
    <property type="nucleotide sequence ID" value="NZ_JAAGOH010000029.1"/>
</dbReference>
<evidence type="ECO:0000313" key="2">
    <source>
        <dbReference type="EMBL" id="NDY93164.1"/>
    </source>
</evidence>
<dbReference type="AlphaFoldDB" id="A0A7C9TME9"/>
<comment type="caution">
    <text evidence="2">The sequence shown here is derived from an EMBL/GenBank/DDBJ whole genome shotgun (WGS) entry which is preliminary data.</text>
</comment>
<sequence length="100" mass="10462">MHKFLTLAALAAFTLGAQAQPASAPAGKTGEKPHKCVAEAQAKGLSGDAAKEAIKACREEKKVKVAEHAKKKEACEAEVKGQGLKDKEALAAFKACMKKD</sequence>
<gene>
    <name evidence="2" type="ORF">G3A44_18380</name>
</gene>
<dbReference type="Proteomes" id="UP000484255">
    <property type="component" value="Unassembled WGS sequence"/>
</dbReference>
<keyword evidence="3" id="KW-1185">Reference proteome</keyword>
<proteinExistence type="predicted"/>
<feature type="signal peptide" evidence="1">
    <location>
        <begin position="1"/>
        <end position="19"/>
    </location>
</feature>
<evidence type="ECO:0000313" key="3">
    <source>
        <dbReference type="Proteomes" id="UP000484255"/>
    </source>
</evidence>
<protein>
    <recommendedName>
        <fullName evidence="4">PsiF repeat-containing protein</fullName>
    </recommendedName>
</protein>
<keyword evidence="1" id="KW-0732">Signal</keyword>
<evidence type="ECO:0008006" key="4">
    <source>
        <dbReference type="Google" id="ProtNLM"/>
    </source>
</evidence>
<accession>A0A7C9TME9</accession>
<evidence type="ECO:0000256" key="1">
    <source>
        <dbReference type="SAM" id="SignalP"/>
    </source>
</evidence>
<dbReference type="EMBL" id="JAAGOH010000029">
    <property type="protein sequence ID" value="NDY93164.1"/>
    <property type="molecule type" value="Genomic_DNA"/>
</dbReference>
<organism evidence="2 3">
    <name type="scientific">Ideonella livida</name>
    <dbReference type="NCBI Taxonomy" id="2707176"/>
    <lineage>
        <taxon>Bacteria</taxon>
        <taxon>Pseudomonadati</taxon>
        <taxon>Pseudomonadota</taxon>
        <taxon>Betaproteobacteria</taxon>
        <taxon>Burkholderiales</taxon>
        <taxon>Sphaerotilaceae</taxon>
        <taxon>Ideonella</taxon>
    </lineage>
</organism>
<feature type="chain" id="PRO_5028982541" description="PsiF repeat-containing protein" evidence="1">
    <location>
        <begin position="20"/>
        <end position="100"/>
    </location>
</feature>
<reference evidence="2 3" key="1">
    <citation type="submission" date="2020-02" db="EMBL/GenBank/DDBJ databases">
        <title>Ideonella bacterium strain TBM-1.</title>
        <authorList>
            <person name="Chen W.-M."/>
        </authorList>
    </citation>
    <scope>NUCLEOTIDE SEQUENCE [LARGE SCALE GENOMIC DNA]</scope>
    <source>
        <strain evidence="2 3">TBM-1</strain>
    </source>
</reference>